<organism evidence="4 5">
    <name type="scientific">Paenibacillus aquistagni</name>
    <dbReference type="NCBI Taxonomy" id="1852522"/>
    <lineage>
        <taxon>Bacteria</taxon>
        <taxon>Bacillati</taxon>
        <taxon>Bacillota</taxon>
        <taxon>Bacilli</taxon>
        <taxon>Bacillales</taxon>
        <taxon>Paenibacillaceae</taxon>
        <taxon>Paenibacillus</taxon>
    </lineage>
</organism>
<name>A0A1X7LYE1_9BACL</name>
<evidence type="ECO:0000256" key="1">
    <source>
        <dbReference type="ARBA" id="ARBA00023015"/>
    </source>
</evidence>
<keyword evidence="2" id="KW-0238">DNA-binding</keyword>
<dbReference type="InterPro" id="IPR018062">
    <property type="entry name" value="HTH_AraC-typ_CS"/>
</dbReference>
<dbReference type="PRINTS" id="PR00032">
    <property type="entry name" value="HTHARAC"/>
</dbReference>
<proteinExistence type="predicted"/>
<keyword evidence="5" id="KW-1185">Reference proteome</keyword>
<dbReference type="PROSITE" id="PS01124">
    <property type="entry name" value="HTH_ARAC_FAMILY_2"/>
    <property type="match status" value="1"/>
</dbReference>
<gene>
    <name evidence="4" type="ORF">SAMN06295960_4783</name>
</gene>
<dbReference type="InterPro" id="IPR020449">
    <property type="entry name" value="Tscrpt_reg_AraC-type_HTH"/>
</dbReference>
<dbReference type="Pfam" id="PF12833">
    <property type="entry name" value="HTH_18"/>
    <property type="match status" value="1"/>
</dbReference>
<dbReference type="Gene3D" id="2.60.120.260">
    <property type="entry name" value="Galactose-binding domain-like"/>
    <property type="match status" value="1"/>
</dbReference>
<dbReference type="STRING" id="1852522.SAMN06295960_4783"/>
<dbReference type="GO" id="GO:0043565">
    <property type="term" value="F:sequence-specific DNA binding"/>
    <property type="evidence" value="ECO:0007669"/>
    <property type="project" value="InterPro"/>
</dbReference>
<evidence type="ECO:0000256" key="3">
    <source>
        <dbReference type="ARBA" id="ARBA00023163"/>
    </source>
</evidence>
<reference evidence="4 5" key="1">
    <citation type="submission" date="2017-04" db="EMBL/GenBank/DDBJ databases">
        <authorList>
            <person name="Afonso C.L."/>
            <person name="Miller P.J."/>
            <person name="Scott M.A."/>
            <person name="Spackman E."/>
            <person name="Goraichik I."/>
            <person name="Dimitrov K.M."/>
            <person name="Suarez D.L."/>
            <person name="Swayne D.E."/>
        </authorList>
    </citation>
    <scope>NUCLEOTIDE SEQUENCE [LARGE SCALE GENOMIC DNA]</scope>
    <source>
        <strain evidence="4 5">11</strain>
    </source>
</reference>
<sequence length="311" mass="35610">MWQEHKQWVERAIRYIECHLKEDIDFEDVAKHIAVSRFHLHRVFQIHVGMSAAAYLRERRLSEAAIDLLYTDKRILDISMEYRFAGQDSFTRAFKQYYGFTPLQYRKGFRTFYHMEEERIMDQSMSLEGQYDTSNRSTPAGWMLTGVHPHQYTVGVDRKIVNRGTASGTIRAEEQAHPQGFGTLMQMFKADAYCGKRLRLSGFLKTDKAHMAGLWLRIDGKDEEPLAFDNMMNRAIRGTTDWTSYEVVLDVADNAHAIAFGILLSGTGQVWADSIRLEEVDVSVPTTDGSGEGEALRDAPINLDFEESASF</sequence>
<dbReference type="GO" id="GO:0003700">
    <property type="term" value="F:DNA-binding transcription factor activity"/>
    <property type="evidence" value="ECO:0007669"/>
    <property type="project" value="InterPro"/>
</dbReference>
<dbReference type="SMART" id="SM00342">
    <property type="entry name" value="HTH_ARAC"/>
    <property type="match status" value="1"/>
</dbReference>
<dbReference type="AlphaFoldDB" id="A0A1X7LYE1"/>
<evidence type="ECO:0000256" key="2">
    <source>
        <dbReference type="ARBA" id="ARBA00023125"/>
    </source>
</evidence>
<keyword evidence="1" id="KW-0805">Transcription regulation</keyword>
<dbReference type="PANTHER" id="PTHR47504:SF6">
    <property type="entry name" value="ARAC-FAMILY TRANSCRIPTIONAL REGULATOR"/>
    <property type="match status" value="1"/>
</dbReference>
<keyword evidence="3" id="KW-0804">Transcription</keyword>
<evidence type="ECO:0000313" key="5">
    <source>
        <dbReference type="Proteomes" id="UP000193834"/>
    </source>
</evidence>
<evidence type="ECO:0000313" key="4">
    <source>
        <dbReference type="EMBL" id="SMG58730.1"/>
    </source>
</evidence>
<dbReference type="Gene3D" id="1.10.10.60">
    <property type="entry name" value="Homeodomain-like"/>
    <property type="match status" value="2"/>
</dbReference>
<dbReference type="EMBL" id="FXAZ01000010">
    <property type="protein sequence ID" value="SMG58730.1"/>
    <property type="molecule type" value="Genomic_DNA"/>
</dbReference>
<protein>
    <submittedName>
        <fullName evidence="4">Transcriptional regulator, AraC family</fullName>
    </submittedName>
</protein>
<dbReference type="Proteomes" id="UP000193834">
    <property type="component" value="Unassembled WGS sequence"/>
</dbReference>
<dbReference type="InterPro" id="IPR009057">
    <property type="entry name" value="Homeodomain-like_sf"/>
</dbReference>
<dbReference type="PROSITE" id="PS00041">
    <property type="entry name" value="HTH_ARAC_FAMILY_1"/>
    <property type="match status" value="1"/>
</dbReference>
<dbReference type="PANTHER" id="PTHR47504">
    <property type="entry name" value="RIGHT ORIGIN-BINDING PROTEIN"/>
    <property type="match status" value="1"/>
</dbReference>
<dbReference type="SUPFAM" id="SSF46689">
    <property type="entry name" value="Homeodomain-like"/>
    <property type="match status" value="2"/>
</dbReference>
<dbReference type="RefSeq" id="WP_085498752.1">
    <property type="nucleotide sequence ID" value="NZ_FXAZ01000010.1"/>
</dbReference>
<dbReference type="InterPro" id="IPR050959">
    <property type="entry name" value="MarA-like"/>
</dbReference>
<accession>A0A1X7LYE1</accession>
<dbReference type="OrthoDB" id="8365150at2"/>
<dbReference type="InterPro" id="IPR018060">
    <property type="entry name" value="HTH_AraC"/>
</dbReference>